<reference evidence="1 2" key="1">
    <citation type="submission" date="2018-02" db="EMBL/GenBank/DDBJ databases">
        <title>Comparative genomes isolates from brazilian mangrove.</title>
        <authorList>
            <person name="Araujo J.E."/>
            <person name="Taketani R.G."/>
            <person name="Silva M.C.P."/>
            <person name="Loureco M.V."/>
            <person name="Andreote F.D."/>
        </authorList>
    </citation>
    <scope>NUCLEOTIDE SEQUENCE [LARGE SCALE GENOMIC DNA]</scope>
    <source>
        <strain evidence="1 2">Hex-1 MGV</strain>
    </source>
</reference>
<evidence type="ECO:0000313" key="2">
    <source>
        <dbReference type="Proteomes" id="UP000238322"/>
    </source>
</evidence>
<gene>
    <name evidence="1" type="ORF">C5Y83_13960</name>
</gene>
<proteinExistence type="predicted"/>
<sequence length="96" mass="11133">MKLAAHLPLIGKTSDQQVWSLGPSMEIRNTKLREEVQEVYQWSLAQTALGQLEQIPNWDTASTWHNAWFRDAVSRKQWVVYLPDQAWPGEVRLVTT</sequence>
<comment type="caution">
    <text evidence="1">The sequence shown here is derived from an EMBL/GenBank/DDBJ whole genome shotgun (WGS) entry which is preliminary data.</text>
</comment>
<evidence type="ECO:0000313" key="1">
    <source>
        <dbReference type="EMBL" id="PQO34612.1"/>
    </source>
</evidence>
<dbReference type="EMBL" id="PUHY01000010">
    <property type="protein sequence ID" value="PQO34612.1"/>
    <property type="molecule type" value="Genomic_DNA"/>
</dbReference>
<accession>A0A2S8FR12</accession>
<name>A0A2S8FR12_9BACT</name>
<organism evidence="1 2">
    <name type="scientific">Blastopirellula marina</name>
    <dbReference type="NCBI Taxonomy" id="124"/>
    <lineage>
        <taxon>Bacteria</taxon>
        <taxon>Pseudomonadati</taxon>
        <taxon>Planctomycetota</taxon>
        <taxon>Planctomycetia</taxon>
        <taxon>Pirellulales</taxon>
        <taxon>Pirellulaceae</taxon>
        <taxon>Blastopirellula</taxon>
    </lineage>
</organism>
<protein>
    <submittedName>
        <fullName evidence="1">Uncharacterized protein</fullName>
    </submittedName>
</protein>
<dbReference type="Proteomes" id="UP000238322">
    <property type="component" value="Unassembled WGS sequence"/>
</dbReference>
<dbReference type="AlphaFoldDB" id="A0A2S8FR12"/>